<evidence type="ECO:0000313" key="2">
    <source>
        <dbReference type="Proteomes" id="UP001470230"/>
    </source>
</evidence>
<protein>
    <recommendedName>
        <fullName evidence="3">F5/8 type C domain-containing protein</fullName>
    </recommendedName>
</protein>
<sequence length="436" mass="51491">MIEKNQIKLETSTILNVPFQMYDKDFTFIVNGEEFQTCRIVADILSPKISANHITDPTINQYSITTREKGDFSFFLQLLNFNEIDIPKTETKFISEIIENLGNESIIINDKDIEGGITNDNVFELINKHENSHFFYSKYISGEIEFISSHFFEIVETHQEEMMNLPLEILERILMSDKLRLKSEDQLLNFLNNLYKNSNMYSNLYEYVQFLNVSQKTMIEFLSIFDFNDITKQIWIMLLTRLEQTLNKPIELVSNRNRYNSIGTPILYERNKEFDGIFNYLRKTSNGNISEELNITSSSIDRDDDSWSDQNVILFDDQNKYFASKDLPNSWLCFDFKERRVIPKNYTIRSYIATIKYGCHPKSWVIEGSDDNEQWIAIDEQNDCPFINGNNLVYTFTILNPRNKAFKYIRMRQTNKSWNEHDHLCVNSFELYGLLI</sequence>
<gene>
    <name evidence="1" type="ORF">M9Y10_001692</name>
</gene>
<organism evidence="1 2">
    <name type="scientific">Tritrichomonas musculus</name>
    <dbReference type="NCBI Taxonomy" id="1915356"/>
    <lineage>
        <taxon>Eukaryota</taxon>
        <taxon>Metamonada</taxon>
        <taxon>Parabasalia</taxon>
        <taxon>Tritrichomonadida</taxon>
        <taxon>Tritrichomonadidae</taxon>
        <taxon>Tritrichomonas</taxon>
    </lineage>
</organism>
<dbReference type="Proteomes" id="UP001470230">
    <property type="component" value="Unassembled WGS sequence"/>
</dbReference>
<reference evidence="1 2" key="1">
    <citation type="submission" date="2024-04" db="EMBL/GenBank/DDBJ databases">
        <title>Tritrichomonas musculus Genome.</title>
        <authorList>
            <person name="Alves-Ferreira E."/>
            <person name="Grigg M."/>
            <person name="Lorenzi H."/>
            <person name="Galac M."/>
        </authorList>
    </citation>
    <scope>NUCLEOTIDE SEQUENCE [LARGE SCALE GENOMIC DNA]</scope>
    <source>
        <strain evidence="1 2">EAF2021</strain>
    </source>
</reference>
<dbReference type="Gene3D" id="2.60.120.260">
    <property type="entry name" value="Galactose-binding domain-like"/>
    <property type="match status" value="1"/>
</dbReference>
<accession>A0ABR2L7Q7</accession>
<evidence type="ECO:0000313" key="1">
    <source>
        <dbReference type="EMBL" id="KAK8899377.1"/>
    </source>
</evidence>
<name>A0ABR2L7Q7_9EUKA</name>
<keyword evidence="2" id="KW-1185">Reference proteome</keyword>
<evidence type="ECO:0008006" key="3">
    <source>
        <dbReference type="Google" id="ProtNLM"/>
    </source>
</evidence>
<dbReference type="EMBL" id="JAPFFF010000001">
    <property type="protein sequence ID" value="KAK8899377.1"/>
    <property type="molecule type" value="Genomic_DNA"/>
</dbReference>
<dbReference type="Gene3D" id="1.25.40.420">
    <property type="match status" value="1"/>
</dbReference>
<comment type="caution">
    <text evidence="1">The sequence shown here is derived from an EMBL/GenBank/DDBJ whole genome shotgun (WGS) entry which is preliminary data.</text>
</comment>
<dbReference type="SUPFAM" id="SSF49785">
    <property type="entry name" value="Galactose-binding domain-like"/>
    <property type="match status" value="1"/>
</dbReference>
<dbReference type="InterPro" id="IPR008979">
    <property type="entry name" value="Galactose-bd-like_sf"/>
</dbReference>
<proteinExistence type="predicted"/>